<name>A0A9J6BDZ5_POLVA</name>
<sequence>MQLIISLCSAGCSGCEISKITIARSLRFFVFDLCYRIIPERLMNNHYKFIKNLKINILKIMPKRKAKPLTLKGEKKRIDSSQQKRRLNPEYLHNESERDKSTQQKRREDPEYLAHQLSRDNSTWRSRRELIKCIQIVNYSFI</sequence>
<protein>
    <submittedName>
        <fullName evidence="2">Uncharacterized protein</fullName>
    </submittedName>
</protein>
<proteinExistence type="predicted"/>
<feature type="compositionally biased region" description="Basic and acidic residues" evidence="1">
    <location>
        <begin position="92"/>
        <end position="112"/>
    </location>
</feature>
<evidence type="ECO:0000256" key="1">
    <source>
        <dbReference type="SAM" id="MobiDB-lite"/>
    </source>
</evidence>
<feature type="region of interest" description="Disordered" evidence="1">
    <location>
        <begin position="68"/>
        <end position="112"/>
    </location>
</feature>
<evidence type="ECO:0000313" key="2">
    <source>
        <dbReference type="EMBL" id="KAG5667816.1"/>
    </source>
</evidence>
<dbReference type="Proteomes" id="UP001107558">
    <property type="component" value="Chromosome 4"/>
</dbReference>
<accession>A0A9J6BDZ5</accession>
<comment type="caution">
    <text evidence="2">The sequence shown here is derived from an EMBL/GenBank/DDBJ whole genome shotgun (WGS) entry which is preliminary data.</text>
</comment>
<gene>
    <name evidence="2" type="ORF">PVAND_015785</name>
</gene>
<keyword evidence="3" id="KW-1185">Reference proteome</keyword>
<evidence type="ECO:0000313" key="3">
    <source>
        <dbReference type="Proteomes" id="UP001107558"/>
    </source>
</evidence>
<organism evidence="2 3">
    <name type="scientific">Polypedilum vanderplanki</name>
    <name type="common">Sleeping chironomid midge</name>
    <dbReference type="NCBI Taxonomy" id="319348"/>
    <lineage>
        <taxon>Eukaryota</taxon>
        <taxon>Metazoa</taxon>
        <taxon>Ecdysozoa</taxon>
        <taxon>Arthropoda</taxon>
        <taxon>Hexapoda</taxon>
        <taxon>Insecta</taxon>
        <taxon>Pterygota</taxon>
        <taxon>Neoptera</taxon>
        <taxon>Endopterygota</taxon>
        <taxon>Diptera</taxon>
        <taxon>Nematocera</taxon>
        <taxon>Chironomoidea</taxon>
        <taxon>Chironomidae</taxon>
        <taxon>Chironominae</taxon>
        <taxon>Polypedilum</taxon>
        <taxon>Polypedilum</taxon>
    </lineage>
</organism>
<reference evidence="2" key="1">
    <citation type="submission" date="2021-03" db="EMBL/GenBank/DDBJ databases">
        <title>Chromosome level genome of the anhydrobiotic midge Polypedilum vanderplanki.</title>
        <authorList>
            <person name="Yoshida Y."/>
            <person name="Kikawada T."/>
            <person name="Gusev O."/>
        </authorList>
    </citation>
    <scope>NUCLEOTIDE SEQUENCE</scope>
    <source>
        <strain evidence="2">NIAS01</strain>
        <tissue evidence="2">Whole body or cell culture</tissue>
    </source>
</reference>
<dbReference type="AlphaFoldDB" id="A0A9J6BDZ5"/>
<dbReference type="EMBL" id="JADBJN010000004">
    <property type="protein sequence ID" value="KAG5667816.1"/>
    <property type="molecule type" value="Genomic_DNA"/>
</dbReference>